<dbReference type="EMBL" id="VNHY01000003">
    <property type="protein sequence ID" value="TYP92800.1"/>
    <property type="molecule type" value="Genomic_DNA"/>
</dbReference>
<dbReference type="RefSeq" id="WP_148899486.1">
    <property type="nucleotide sequence ID" value="NZ_VNHY01000003.1"/>
</dbReference>
<evidence type="ECO:0000256" key="3">
    <source>
        <dbReference type="ARBA" id="ARBA00023082"/>
    </source>
</evidence>
<dbReference type="PANTHER" id="PTHR43133:SF46">
    <property type="entry name" value="RNA POLYMERASE SIGMA-70 FACTOR ECF SUBFAMILY"/>
    <property type="match status" value="1"/>
</dbReference>
<evidence type="ECO:0000259" key="8">
    <source>
        <dbReference type="Pfam" id="PF04542"/>
    </source>
</evidence>
<organism evidence="10 11">
    <name type="scientific">Fodinibius salinus</name>
    <dbReference type="NCBI Taxonomy" id="860790"/>
    <lineage>
        <taxon>Bacteria</taxon>
        <taxon>Pseudomonadati</taxon>
        <taxon>Balneolota</taxon>
        <taxon>Balneolia</taxon>
        <taxon>Balneolales</taxon>
        <taxon>Balneolaceae</taxon>
        <taxon>Fodinibius</taxon>
    </lineage>
</organism>
<feature type="region of interest" description="Disordered" evidence="7">
    <location>
        <begin position="109"/>
        <end position="132"/>
    </location>
</feature>
<name>A0A5D3YJW4_9BACT</name>
<dbReference type="InterPro" id="IPR013249">
    <property type="entry name" value="RNA_pol_sigma70_r4_t2"/>
</dbReference>
<evidence type="ECO:0000256" key="5">
    <source>
        <dbReference type="ARBA" id="ARBA00023163"/>
    </source>
</evidence>
<dbReference type="PANTHER" id="PTHR43133">
    <property type="entry name" value="RNA POLYMERASE ECF-TYPE SIGMA FACTO"/>
    <property type="match status" value="1"/>
</dbReference>
<sequence length="196" mass="22666">MTIPLGLSLILLSVASSKDKELDSTALARQIRKGNHQAFRTFFDKHYDSLLRFLVSKNTTKEAAEDLIQKAFIYIWENRQSIDPEKSLRSYIFRIAYTRMLNHHRDNKKFNTEEPIPQQQTNLTPEDSAQKSDLEEAIDKAIDAMPEKRGTVFSLCFIEDLTYKEAAQTLEVSPKTIENHMGLALKDIRKSLENFR</sequence>
<dbReference type="Gene3D" id="1.10.10.10">
    <property type="entry name" value="Winged helix-like DNA-binding domain superfamily/Winged helix DNA-binding domain"/>
    <property type="match status" value="1"/>
</dbReference>
<dbReference type="InterPro" id="IPR014284">
    <property type="entry name" value="RNA_pol_sigma-70_dom"/>
</dbReference>
<comment type="similarity">
    <text evidence="1 6">Belongs to the sigma-70 factor family. ECF subfamily.</text>
</comment>
<keyword evidence="2 6" id="KW-0805">Transcription regulation</keyword>
<dbReference type="AlphaFoldDB" id="A0A5D3YJW4"/>
<evidence type="ECO:0000256" key="6">
    <source>
        <dbReference type="RuleBase" id="RU000716"/>
    </source>
</evidence>
<feature type="domain" description="RNA polymerase sigma factor 70 region 4 type 2" evidence="9">
    <location>
        <begin position="136"/>
        <end position="187"/>
    </location>
</feature>
<comment type="caution">
    <text evidence="10">The sequence shown here is derived from an EMBL/GenBank/DDBJ whole genome shotgun (WGS) entry which is preliminary data.</text>
</comment>
<evidence type="ECO:0000313" key="11">
    <source>
        <dbReference type="Proteomes" id="UP000324595"/>
    </source>
</evidence>
<dbReference type="NCBIfam" id="TIGR02937">
    <property type="entry name" value="sigma70-ECF"/>
    <property type="match status" value="1"/>
</dbReference>
<feature type="compositionally biased region" description="Polar residues" evidence="7">
    <location>
        <begin position="117"/>
        <end position="127"/>
    </location>
</feature>
<dbReference type="InterPro" id="IPR036388">
    <property type="entry name" value="WH-like_DNA-bd_sf"/>
</dbReference>
<evidence type="ECO:0000256" key="4">
    <source>
        <dbReference type="ARBA" id="ARBA00023125"/>
    </source>
</evidence>
<accession>A0A5D3YJW4</accession>
<dbReference type="Gene3D" id="1.10.1740.10">
    <property type="match status" value="1"/>
</dbReference>
<keyword evidence="11" id="KW-1185">Reference proteome</keyword>
<dbReference type="InterPro" id="IPR007627">
    <property type="entry name" value="RNA_pol_sigma70_r2"/>
</dbReference>
<dbReference type="InterPro" id="IPR013324">
    <property type="entry name" value="RNA_pol_sigma_r3/r4-like"/>
</dbReference>
<feature type="domain" description="RNA polymerase sigma-70 region 2" evidence="8">
    <location>
        <begin position="43"/>
        <end position="109"/>
    </location>
</feature>
<keyword evidence="3 6" id="KW-0731">Sigma factor</keyword>
<dbReference type="GO" id="GO:0006352">
    <property type="term" value="P:DNA-templated transcription initiation"/>
    <property type="evidence" value="ECO:0007669"/>
    <property type="project" value="InterPro"/>
</dbReference>
<evidence type="ECO:0000256" key="2">
    <source>
        <dbReference type="ARBA" id="ARBA00023015"/>
    </source>
</evidence>
<dbReference type="OrthoDB" id="1524077at2"/>
<dbReference type="InterPro" id="IPR039425">
    <property type="entry name" value="RNA_pol_sigma-70-like"/>
</dbReference>
<proteinExistence type="inferred from homology"/>
<dbReference type="PROSITE" id="PS01063">
    <property type="entry name" value="SIGMA70_ECF"/>
    <property type="match status" value="1"/>
</dbReference>
<evidence type="ECO:0000256" key="1">
    <source>
        <dbReference type="ARBA" id="ARBA00010641"/>
    </source>
</evidence>
<dbReference type="Pfam" id="PF08281">
    <property type="entry name" value="Sigma70_r4_2"/>
    <property type="match status" value="1"/>
</dbReference>
<dbReference type="Proteomes" id="UP000324595">
    <property type="component" value="Unassembled WGS sequence"/>
</dbReference>
<protein>
    <recommendedName>
        <fullName evidence="6">RNA polymerase sigma factor</fullName>
    </recommendedName>
</protein>
<keyword evidence="5 6" id="KW-0804">Transcription</keyword>
<dbReference type="GO" id="GO:0003677">
    <property type="term" value="F:DNA binding"/>
    <property type="evidence" value="ECO:0007669"/>
    <property type="project" value="UniProtKB-KW"/>
</dbReference>
<evidence type="ECO:0000259" key="9">
    <source>
        <dbReference type="Pfam" id="PF08281"/>
    </source>
</evidence>
<dbReference type="Pfam" id="PF04542">
    <property type="entry name" value="Sigma70_r2"/>
    <property type="match status" value="1"/>
</dbReference>
<dbReference type="InterPro" id="IPR000838">
    <property type="entry name" value="RNA_pol_sigma70_ECF_CS"/>
</dbReference>
<dbReference type="GO" id="GO:0016987">
    <property type="term" value="F:sigma factor activity"/>
    <property type="evidence" value="ECO:0007669"/>
    <property type="project" value="UniProtKB-KW"/>
</dbReference>
<dbReference type="InterPro" id="IPR014327">
    <property type="entry name" value="RNA_pol_sigma70_bacteroid"/>
</dbReference>
<evidence type="ECO:0000256" key="7">
    <source>
        <dbReference type="SAM" id="MobiDB-lite"/>
    </source>
</evidence>
<evidence type="ECO:0000313" key="10">
    <source>
        <dbReference type="EMBL" id="TYP92800.1"/>
    </source>
</evidence>
<gene>
    <name evidence="10" type="ORF">LX73_2167</name>
</gene>
<keyword evidence="4 6" id="KW-0238">DNA-binding</keyword>
<dbReference type="NCBIfam" id="TIGR02985">
    <property type="entry name" value="Sig70_bacteroi1"/>
    <property type="match status" value="1"/>
</dbReference>
<dbReference type="InterPro" id="IPR013325">
    <property type="entry name" value="RNA_pol_sigma_r2"/>
</dbReference>
<dbReference type="SUPFAM" id="SSF88946">
    <property type="entry name" value="Sigma2 domain of RNA polymerase sigma factors"/>
    <property type="match status" value="1"/>
</dbReference>
<reference evidence="10 11" key="1">
    <citation type="submission" date="2019-07" db="EMBL/GenBank/DDBJ databases">
        <title>Genomic Encyclopedia of Archaeal and Bacterial Type Strains, Phase II (KMG-II): from individual species to whole genera.</title>
        <authorList>
            <person name="Goeker M."/>
        </authorList>
    </citation>
    <scope>NUCLEOTIDE SEQUENCE [LARGE SCALE GENOMIC DNA]</scope>
    <source>
        <strain evidence="10 11">DSM 21935</strain>
    </source>
</reference>
<dbReference type="SUPFAM" id="SSF88659">
    <property type="entry name" value="Sigma3 and sigma4 domains of RNA polymerase sigma factors"/>
    <property type="match status" value="1"/>
</dbReference>